<dbReference type="SUPFAM" id="SSF53756">
    <property type="entry name" value="UDP-Glycosyltransferase/glycogen phosphorylase"/>
    <property type="match status" value="1"/>
</dbReference>
<dbReference type="InterPro" id="IPR050194">
    <property type="entry name" value="Glycosyltransferase_grp1"/>
</dbReference>
<sequence>MKKISLLSLLYKPHVGGVENSLQSLAQSYRALGYEVNVYCTNEPREWNLPSYEIVENTKVQRFSWKKSRLLFFPFNILYNLFSMSLWLHKRVKDSTCISRHHIMCLALYFASIKDFVYIVPEVVKKSKAIREKMTFKEQCVMWVNHILQRMAIKYAKQTFVFSENVQRQLKEAGIQRQTVIVDPGVDADKFRITKEQSRRILKLDDNDIYLLGLGRMIPAKGFQFAIEALKRIENINVKLLLVGDGPYSATLKTRAQQLGLEDRILFCGRTDRPELYFKACDLFLMTSLNEAFGQTILEAVFAGKPIIAFNKGHFGNTLVETASGEILGTTDGVYYCDPDSISLGNMIQRIIGQASFREIVDYSAIKAKYNWDTLALKLLS</sequence>
<dbReference type="PANTHER" id="PTHR45947">
    <property type="entry name" value="SULFOQUINOVOSYL TRANSFERASE SQD2"/>
    <property type="match status" value="1"/>
</dbReference>
<dbReference type="EMBL" id="VNHX01000011">
    <property type="protein sequence ID" value="TYP94610.1"/>
    <property type="molecule type" value="Genomic_DNA"/>
</dbReference>
<keyword evidence="2" id="KW-0808">Transferase</keyword>
<protein>
    <submittedName>
        <fullName evidence="2">1,2-diacylglycerol 3-glucosyltransferase</fullName>
    </submittedName>
</protein>
<dbReference type="Gene3D" id="3.40.50.2000">
    <property type="entry name" value="Glycogen Phosphorylase B"/>
    <property type="match status" value="2"/>
</dbReference>
<comment type="caution">
    <text evidence="2">The sequence shown here is derived from an EMBL/GenBank/DDBJ whole genome shotgun (WGS) entry which is preliminary data.</text>
</comment>
<keyword evidence="3" id="KW-1185">Reference proteome</keyword>
<evidence type="ECO:0000313" key="2">
    <source>
        <dbReference type="EMBL" id="TYP94610.1"/>
    </source>
</evidence>
<dbReference type="RefSeq" id="WP_148908742.1">
    <property type="nucleotide sequence ID" value="NZ_VNHX01000011.1"/>
</dbReference>
<dbReference type="Pfam" id="PF00534">
    <property type="entry name" value="Glycos_transf_1"/>
    <property type="match status" value="1"/>
</dbReference>
<evidence type="ECO:0000313" key="3">
    <source>
        <dbReference type="Proteomes" id="UP000325105"/>
    </source>
</evidence>
<accession>A0A5S5DEZ9</accession>
<organism evidence="2 3">
    <name type="scientific">Sphingobacterium allocomposti</name>
    <dbReference type="NCBI Taxonomy" id="415956"/>
    <lineage>
        <taxon>Bacteria</taxon>
        <taxon>Pseudomonadati</taxon>
        <taxon>Bacteroidota</taxon>
        <taxon>Sphingobacteriia</taxon>
        <taxon>Sphingobacteriales</taxon>
        <taxon>Sphingobacteriaceae</taxon>
        <taxon>Sphingobacterium</taxon>
    </lineage>
</organism>
<feature type="domain" description="Glycosyl transferase family 1" evidence="1">
    <location>
        <begin position="195"/>
        <end position="328"/>
    </location>
</feature>
<dbReference type="PANTHER" id="PTHR45947:SF3">
    <property type="entry name" value="SULFOQUINOVOSYL TRANSFERASE SQD2"/>
    <property type="match status" value="1"/>
</dbReference>
<dbReference type="GO" id="GO:0016757">
    <property type="term" value="F:glycosyltransferase activity"/>
    <property type="evidence" value="ECO:0007669"/>
    <property type="project" value="InterPro"/>
</dbReference>
<dbReference type="Proteomes" id="UP000325105">
    <property type="component" value="Unassembled WGS sequence"/>
</dbReference>
<dbReference type="InterPro" id="IPR001296">
    <property type="entry name" value="Glyco_trans_1"/>
</dbReference>
<name>A0A5S5DEZ9_9SPHI</name>
<evidence type="ECO:0000259" key="1">
    <source>
        <dbReference type="Pfam" id="PF00534"/>
    </source>
</evidence>
<reference evidence="2 3" key="1">
    <citation type="submission" date="2019-07" db="EMBL/GenBank/DDBJ databases">
        <title>Genomic Encyclopedia of Archaeal and Bacterial Type Strains, Phase II (KMG-II): from individual species to whole genera.</title>
        <authorList>
            <person name="Goeker M."/>
        </authorList>
    </citation>
    <scope>NUCLEOTIDE SEQUENCE [LARGE SCALE GENOMIC DNA]</scope>
    <source>
        <strain evidence="2 3">DSM 18850</strain>
    </source>
</reference>
<dbReference type="AlphaFoldDB" id="A0A5S5DEZ9"/>
<dbReference type="OrthoDB" id="9810929at2"/>
<proteinExistence type="predicted"/>
<gene>
    <name evidence="2" type="ORF">BC792_11118</name>
</gene>